<dbReference type="OrthoDB" id="9809265at2"/>
<dbReference type="Pfam" id="PF13977">
    <property type="entry name" value="TetR_C_6"/>
    <property type="match status" value="1"/>
</dbReference>
<dbReference type="AlphaFoldDB" id="A0A4Q9VNR0"/>
<keyword evidence="2" id="KW-0805">Transcription regulation</keyword>
<dbReference type="InterPro" id="IPR036271">
    <property type="entry name" value="Tet_transcr_reg_TetR-rel_C_sf"/>
</dbReference>
<feature type="domain" description="HTH tetR-type" evidence="6">
    <location>
        <begin position="14"/>
        <end position="74"/>
    </location>
</feature>
<dbReference type="EMBL" id="SJFN01000020">
    <property type="protein sequence ID" value="TBW36459.1"/>
    <property type="molecule type" value="Genomic_DNA"/>
</dbReference>
<dbReference type="InterPro" id="IPR050109">
    <property type="entry name" value="HTH-type_TetR-like_transc_reg"/>
</dbReference>
<protein>
    <submittedName>
        <fullName evidence="7">TetR family transcriptional regulator</fullName>
    </submittedName>
</protein>
<dbReference type="PANTHER" id="PTHR30055:SF228">
    <property type="entry name" value="TRANSCRIPTIONAL REGULATOR-RELATED"/>
    <property type="match status" value="1"/>
</dbReference>
<evidence type="ECO:0000256" key="2">
    <source>
        <dbReference type="ARBA" id="ARBA00023015"/>
    </source>
</evidence>
<dbReference type="Pfam" id="PF00440">
    <property type="entry name" value="TetR_N"/>
    <property type="match status" value="1"/>
</dbReference>
<dbReference type="PANTHER" id="PTHR30055">
    <property type="entry name" value="HTH-TYPE TRANSCRIPTIONAL REGULATOR RUTR"/>
    <property type="match status" value="1"/>
</dbReference>
<dbReference type="PROSITE" id="PS50977">
    <property type="entry name" value="HTH_TETR_2"/>
    <property type="match status" value="1"/>
</dbReference>
<dbReference type="GO" id="GO:0000976">
    <property type="term" value="F:transcription cis-regulatory region binding"/>
    <property type="evidence" value="ECO:0007669"/>
    <property type="project" value="TreeGrafter"/>
</dbReference>
<dbReference type="GO" id="GO:0003700">
    <property type="term" value="F:DNA-binding transcription factor activity"/>
    <property type="evidence" value="ECO:0007669"/>
    <property type="project" value="TreeGrafter"/>
</dbReference>
<evidence type="ECO:0000256" key="3">
    <source>
        <dbReference type="ARBA" id="ARBA00023125"/>
    </source>
</evidence>
<dbReference type="InterPro" id="IPR009057">
    <property type="entry name" value="Homeodomain-like_sf"/>
</dbReference>
<comment type="caution">
    <text evidence="7">The sequence shown here is derived from an EMBL/GenBank/DDBJ whole genome shotgun (WGS) entry which is preliminary data.</text>
</comment>
<keyword evidence="3 5" id="KW-0238">DNA-binding</keyword>
<keyword evidence="1" id="KW-0678">Repressor</keyword>
<dbReference type="SUPFAM" id="SSF46689">
    <property type="entry name" value="Homeodomain-like"/>
    <property type="match status" value="1"/>
</dbReference>
<evidence type="ECO:0000313" key="7">
    <source>
        <dbReference type="EMBL" id="TBW36459.1"/>
    </source>
</evidence>
<keyword evidence="4" id="KW-0804">Transcription</keyword>
<evidence type="ECO:0000256" key="5">
    <source>
        <dbReference type="PROSITE-ProRule" id="PRU00335"/>
    </source>
</evidence>
<organism evidence="7 8">
    <name type="scientific">Siculibacillus lacustris</name>
    <dbReference type="NCBI Taxonomy" id="1549641"/>
    <lineage>
        <taxon>Bacteria</taxon>
        <taxon>Pseudomonadati</taxon>
        <taxon>Pseudomonadota</taxon>
        <taxon>Alphaproteobacteria</taxon>
        <taxon>Hyphomicrobiales</taxon>
        <taxon>Ancalomicrobiaceae</taxon>
        <taxon>Siculibacillus</taxon>
    </lineage>
</organism>
<gene>
    <name evidence="7" type="ORF">EYW49_14065</name>
</gene>
<accession>A0A4Q9VNR0</accession>
<keyword evidence="8" id="KW-1185">Reference proteome</keyword>
<evidence type="ECO:0000256" key="4">
    <source>
        <dbReference type="ARBA" id="ARBA00023163"/>
    </source>
</evidence>
<dbReference type="RefSeq" id="WP_131310216.1">
    <property type="nucleotide sequence ID" value="NZ_SJFN01000020.1"/>
</dbReference>
<dbReference type="InterPro" id="IPR001647">
    <property type="entry name" value="HTH_TetR"/>
</dbReference>
<feature type="DNA-binding region" description="H-T-H motif" evidence="5">
    <location>
        <begin position="37"/>
        <end position="56"/>
    </location>
</feature>
<sequence length="204" mass="22359">MTPHLPKYRRAHPEDRRADLVEATIACLAEHGHAGVSVRRIAARAGVSAGLVNHHFEGIESLVAAAYERLSNDVLGRVLVRVAAETEPRRRLSAYFAAIFSDGVLDPGLLKVWVVFWSLLPHAEPLRVIQKRTWADYRRSLETVLADCAPPGASFDPGLTAFGLAALMDGLWLQWGLDPGSYRAEDAIALCEAFADQALARVRP</sequence>
<dbReference type="Proteomes" id="UP000292781">
    <property type="component" value="Unassembled WGS sequence"/>
</dbReference>
<proteinExistence type="predicted"/>
<name>A0A4Q9VNR0_9HYPH</name>
<dbReference type="Gene3D" id="1.10.357.10">
    <property type="entry name" value="Tetracycline Repressor, domain 2"/>
    <property type="match status" value="1"/>
</dbReference>
<evidence type="ECO:0000256" key="1">
    <source>
        <dbReference type="ARBA" id="ARBA00022491"/>
    </source>
</evidence>
<reference evidence="7 8" key="1">
    <citation type="submission" date="2019-02" db="EMBL/GenBank/DDBJ databases">
        <title>Siculibacillus lacustris gen. nov., sp. nov., a new rosette-forming bacterium isolated from a freshwater crater lake (Lake St. Ana, Romania).</title>
        <authorList>
            <person name="Felfoldi T."/>
            <person name="Marton Z."/>
            <person name="Szabo A."/>
            <person name="Mentes A."/>
            <person name="Boka K."/>
            <person name="Marialigeti K."/>
            <person name="Mathe I."/>
            <person name="Koncz M."/>
            <person name="Schumann P."/>
            <person name="Toth E."/>
        </authorList>
    </citation>
    <scope>NUCLEOTIDE SEQUENCE [LARGE SCALE GENOMIC DNA]</scope>
    <source>
        <strain evidence="7 8">SA-279</strain>
    </source>
</reference>
<evidence type="ECO:0000259" key="6">
    <source>
        <dbReference type="PROSITE" id="PS50977"/>
    </source>
</evidence>
<evidence type="ECO:0000313" key="8">
    <source>
        <dbReference type="Proteomes" id="UP000292781"/>
    </source>
</evidence>
<dbReference type="SUPFAM" id="SSF48498">
    <property type="entry name" value="Tetracyclin repressor-like, C-terminal domain"/>
    <property type="match status" value="1"/>
</dbReference>
<dbReference type="InterPro" id="IPR039538">
    <property type="entry name" value="BetI_C"/>
</dbReference>